<proteinExistence type="predicted"/>
<dbReference type="InterPro" id="IPR008963">
    <property type="entry name" value="Purple_acid_Pase-like_N"/>
</dbReference>
<reference evidence="6" key="1">
    <citation type="submission" date="2011-06" db="EMBL/GenBank/DDBJ databases">
        <title>The complete genome of chromosome of Runella slithyformis DSM 19594.</title>
        <authorList>
            <consortium name="US DOE Joint Genome Institute (JGI-PGF)"/>
            <person name="Lucas S."/>
            <person name="Han J."/>
            <person name="Lapidus A."/>
            <person name="Bruce D."/>
            <person name="Goodwin L."/>
            <person name="Pitluck S."/>
            <person name="Peters L."/>
            <person name="Kyrpides N."/>
            <person name="Mavromatis K."/>
            <person name="Ivanova N."/>
            <person name="Ovchinnikova G."/>
            <person name="Zhang X."/>
            <person name="Misra M."/>
            <person name="Detter J.C."/>
            <person name="Tapia R."/>
            <person name="Han C."/>
            <person name="Land M."/>
            <person name="Hauser L."/>
            <person name="Markowitz V."/>
            <person name="Cheng J.-F."/>
            <person name="Hugenholtz P."/>
            <person name="Woyke T."/>
            <person name="Wu D."/>
            <person name="Tindall B."/>
            <person name="Faehrich R."/>
            <person name="Brambilla E."/>
            <person name="Klenk H.-P."/>
            <person name="Eisen J.A."/>
        </authorList>
    </citation>
    <scope>NUCLEOTIDE SEQUENCE [LARGE SCALE GENOMIC DNA]</scope>
    <source>
        <strain evidence="6">ATCC 29530 / DSM 19594 / LMG 11500 / NCIMB 11436 / LSU 4</strain>
    </source>
</reference>
<name>A0A7U3ZKZ9_RUNSL</name>
<evidence type="ECO:0000259" key="4">
    <source>
        <dbReference type="Pfam" id="PF16656"/>
    </source>
</evidence>
<dbReference type="Gene3D" id="3.60.21.10">
    <property type="match status" value="1"/>
</dbReference>
<protein>
    <submittedName>
        <fullName evidence="5">Metallophosphoesterase</fullName>
    </submittedName>
</protein>
<gene>
    <name evidence="5" type="ordered locus">Runsl_2748</name>
</gene>
<dbReference type="InterPro" id="IPR015914">
    <property type="entry name" value="PAPs_N"/>
</dbReference>
<reference evidence="5 6" key="2">
    <citation type="journal article" date="2012" name="Stand. Genomic Sci.">
        <title>Complete genome sequence of the aquatic bacterium Runella slithyformis type strain (LSU 4(T)).</title>
        <authorList>
            <person name="Copeland A."/>
            <person name="Zhang X."/>
            <person name="Misra M."/>
            <person name="Lapidus A."/>
            <person name="Nolan M."/>
            <person name="Lucas S."/>
            <person name="Deshpande S."/>
            <person name="Cheng J.F."/>
            <person name="Tapia R."/>
            <person name="Goodwin L.A."/>
            <person name="Pitluck S."/>
            <person name="Liolios K."/>
            <person name="Pagani I."/>
            <person name="Ivanova N."/>
            <person name="Mikhailova N."/>
            <person name="Pati A."/>
            <person name="Chen A."/>
            <person name="Palaniappan K."/>
            <person name="Land M."/>
            <person name="Hauser L."/>
            <person name="Pan C."/>
            <person name="Jeffries C.D."/>
            <person name="Detter J.C."/>
            <person name="Brambilla E.M."/>
            <person name="Rohde M."/>
            <person name="Djao O.D."/>
            <person name="Goker M."/>
            <person name="Sikorski J."/>
            <person name="Tindall B.J."/>
            <person name="Woyke T."/>
            <person name="Bristow J."/>
            <person name="Eisen J.A."/>
            <person name="Markowitz V."/>
            <person name="Hugenholtz P."/>
            <person name="Kyrpides N.C."/>
            <person name="Klenk H.P."/>
            <person name="Mavromatis K."/>
        </authorList>
    </citation>
    <scope>NUCLEOTIDE SEQUENCE [LARGE SCALE GENOMIC DNA]</scope>
    <source>
        <strain evidence="6">ATCC 29530 / DSM 19594 / LMG 11500 / NCIMB 11436 / LSU 4</strain>
    </source>
</reference>
<dbReference type="SUPFAM" id="SSF49363">
    <property type="entry name" value="Purple acid phosphatase, N-terminal domain"/>
    <property type="match status" value="1"/>
</dbReference>
<accession>A0A7U3ZKZ9</accession>
<dbReference type="EMBL" id="CP002859">
    <property type="protein sequence ID" value="AEI49145.1"/>
    <property type="molecule type" value="Genomic_DNA"/>
</dbReference>
<evidence type="ECO:0000313" key="5">
    <source>
        <dbReference type="EMBL" id="AEI49145.1"/>
    </source>
</evidence>
<dbReference type="Pfam" id="PF00149">
    <property type="entry name" value="Metallophos"/>
    <property type="match status" value="1"/>
</dbReference>
<dbReference type="RefSeq" id="WP_013928454.1">
    <property type="nucleotide sequence ID" value="NC_015703.1"/>
</dbReference>
<dbReference type="Proteomes" id="UP000000493">
    <property type="component" value="Chromosome"/>
</dbReference>
<evidence type="ECO:0000313" key="6">
    <source>
        <dbReference type="Proteomes" id="UP000000493"/>
    </source>
</evidence>
<feature type="chain" id="PRO_5030505318" evidence="2">
    <location>
        <begin position="24"/>
        <end position="589"/>
    </location>
</feature>
<dbReference type="PANTHER" id="PTHR45867">
    <property type="entry name" value="PURPLE ACID PHOSPHATASE"/>
    <property type="match status" value="1"/>
</dbReference>
<dbReference type="KEGG" id="rsi:Runsl_2748"/>
<dbReference type="Gene3D" id="2.60.40.380">
    <property type="entry name" value="Purple acid phosphatase-like, N-terminal"/>
    <property type="match status" value="1"/>
</dbReference>
<dbReference type="PANTHER" id="PTHR45867:SF3">
    <property type="entry name" value="ACID PHOSPHATASE TYPE 7"/>
    <property type="match status" value="1"/>
</dbReference>
<evidence type="ECO:0000256" key="1">
    <source>
        <dbReference type="ARBA" id="ARBA00022729"/>
    </source>
</evidence>
<keyword evidence="1 2" id="KW-0732">Signal</keyword>
<feature type="signal peptide" evidence="2">
    <location>
        <begin position="1"/>
        <end position="23"/>
    </location>
</feature>
<dbReference type="SUPFAM" id="SSF56300">
    <property type="entry name" value="Metallo-dependent phosphatases"/>
    <property type="match status" value="1"/>
</dbReference>
<dbReference type="AlphaFoldDB" id="A0A7U3ZKZ9"/>
<keyword evidence="6" id="KW-1185">Reference proteome</keyword>
<sequence length="589" mass="67202">MKLTAFSTSIFLCAFLVFGTAAGTDSTVQQVMDNVVTRLYQKLTPAQLDTISEAYILPFLSEEEKQTLATRYWMFDVNVPVVVSLMRDQAQKVPPFWLANSGFQKTGMLVKNEEYTYEVWQKKFPKGKVALGINGFDKHRPVYFVGVGPQKKGDKLTVSNVFPANQHIEALKAGAFTYHDWDELTLTEVPPALQGQQLLTTIRGRAREAHLVKAFRQTEYPAVNKPDQLLLSWSADPSTTVDVQWRTQAAVKTGKVQYWKKNSIDTLTANALPFKMEDRLLRNDRYIQRFTAKLTQLTPATAYGYRVGSPENGWSEVASFKTQAAASEAFSFIWFGDTHKSPEWGNMARKTLERHPEISFYSVIGDLVSTGLDRNEWDEFFHHSGNIFSHKPFMPIPGNHDSQDGLGAAMYQNLFSLPVNGPDQLSSERTYAFNYQNALFLMLDATSPIDAQTAWIEKQLSQTKAQWKFVMLHFPPYNFEEDYAQIRKEWGVLFDRYHVDMVMSGHVHYYMRSKPMYAEKPVDSPAKGTIYTISISIPSHHKNWPEEPYAAARFQSGPVYQHIRIDQNKLSLRCLDESGKVKDELTIVK</sequence>
<dbReference type="Pfam" id="PF16656">
    <property type="entry name" value="Pur_ac_phosph_N"/>
    <property type="match status" value="1"/>
</dbReference>
<dbReference type="GO" id="GO:0046872">
    <property type="term" value="F:metal ion binding"/>
    <property type="evidence" value="ECO:0007669"/>
    <property type="project" value="InterPro"/>
</dbReference>
<feature type="domain" description="Purple acid phosphatase N-terminal" evidence="4">
    <location>
        <begin position="226"/>
        <end position="322"/>
    </location>
</feature>
<dbReference type="InterPro" id="IPR029052">
    <property type="entry name" value="Metallo-depent_PP-like"/>
</dbReference>
<feature type="domain" description="Calcineurin-like phosphoesterase" evidence="3">
    <location>
        <begin position="332"/>
        <end position="510"/>
    </location>
</feature>
<evidence type="ECO:0000256" key="2">
    <source>
        <dbReference type="SAM" id="SignalP"/>
    </source>
</evidence>
<evidence type="ECO:0000259" key="3">
    <source>
        <dbReference type="Pfam" id="PF00149"/>
    </source>
</evidence>
<dbReference type="GO" id="GO:0003993">
    <property type="term" value="F:acid phosphatase activity"/>
    <property type="evidence" value="ECO:0007669"/>
    <property type="project" value="InterPro"/>
</dbReference>
<dbReference type="InterPro" id="IPR004843">
    <property type="entry name" value="Calcineurin-like_PHP"/>
</dbReference>
<organism evidence="5 6">
    <name type="scientific">Runella slithyformis (strain ATCC 29530 / DSM 19594 / LMG 11500 / NCIMB 11436 / LSU 4)</name>
    <dbReference type="NCBI Taxonomy" id="761193"/>
    <lineage>
        <taxon>Bacteria</taxon>
        <taxon>Pseudomonadati</taxon>
        <taxon>Bacteroidota</taxon>
        <taxon>Cytophagia</taxon>
        <taxon>Cytophagales</taxon>
        <taxon>Spirosomataceae</taxon>
        <taxon>Runella</taxon>
    </lineage>
</organism>